<proteinExistence type="predicted"/>
<dbReference type="EMBL" id="CP101717">
    <property type="protein sequence ID" value="WLD56877.1"/>
    <property type="molecule type" value="Genomic_DNA"/>
</dbReference>
<dbReference type="AlphaFoldDB" id="A0AB38YCI9"/>
<dbReference type="RefSeq" id="WP_304994162.1">
    <property type="nucleotide sequence ID" value="NZ_CP101717.1"/>
</dbReference>
<evidence type="ECO:0000313" key="2">
    <source>
        <dbReference type="EMBL" id="WLD56877.1"/>
    </source>
</evidence>
<evidence type="ECO:0000256" key="1">
    <source>
        <dbReference type="SAM" id="MobiDB-lite"/>
    </source>
</evidence>
<feature type="compositionally biased region" description="Polar residues" evidence="1">
    <location>
        <begin position="184"/>
        <end position="196"/>
    </location>
</feature>
<protein>
    <submittedName>
        <fullName evidence="2">Uncharacterized protein</fullName>
    </submittedName>
</protein>
<gene>
    <name evidence="2" type="ORF">NFC81_09050</name>
</gene>
<sequence length="211" mass="22822">MSGKDDKIKETAEEKELAQIAKEKWEFSKEHLNPLMDRYMEKTDAMKSDAAYGYTRGRVNESSQIHQASERQQVEGQLVQAGLDPSSGRSTMTRNELGILHADSAGETAGRAQMEQTNQHVKGNQTITALGMGQSAQAQAGLGQIASIATNDAINSTMNNFNRKSSNMQLVGNLAGAASYGLMNRNSDPNQMQVSQEEGFRPGNVAGLAGR</sequence>
<reference evidence="2" key="1">
    <citation type="submission" date="2022-07" db="EMBL/GenBank/DDBJ databases">
        <title>Complete genome sequence of Salinispirillum sp. LH10-3-1 capable of multiple carbohydrate inversion isolated from a soda lake.</title>
        <authorList>
            <person name="Liu J."/>
            <person name="Zhai Y."/>
            <person name="Zhang H."/>
            <person name="Yang H."/>
            <person name="Qu J."/>
            <person name="Li J."/>
        </authorList>
    </citation>
    <scope>NUCLEOTIDE SEQUENCE</scope>
    <source>
        <strain evidence="2">LH 10-3-1</strain>
    </source>
</reference>
<feature type="region of interest" description="Disordered" evidence="1">
    <location>
        <begin position="184"/>
        <end position="211"/>
    </location>
</feature>
<organism evidence="2">
    <name type="scientific">Salinispirillum sp. LH 10-3-1</name>
    <dbReference type="NCBI Taxonomy" id="2952525"/>
    <lineage>
        <taxon>Bacteria</taxon>
        <taxon>Pseudomonadati</taxon>
        <taxon>Pseudomonadota</taxon>
        <taxon>Gammaproteobacteria</taxon>
        <taxon>Oceanospirillales</taxon>
        <taxon>Saccharospirillaceae</taxon>
        <taxon>Salinispirillum</taxon>
    </lineage>
</organism>
<name>A0AB38YCI9_9GAMM</name>
<accession>A0AB38YCI9</accession>